<dbReference type="InterPro" id="IPR036249">
    <property type="entry name" value="Thioredoxin-like_sf"/>
</dbReference>
<dbReference type="Proteomes" id="UP000230750">
    <property type="component" value="Unassembled WGS sequence"/>
</dbReference>
<dbReference type="PROSITE" id="PS51352">
    <property type="entry name" value="THIOREDOXIN_2"/>
    <property type="match status" value="1"/>
</dbReference>
<proteinExistence type="predicted"/>
<accession>A0A2G8LAP3</accession>
<organism evidence="2 3">
    <name type="scientific">Stichopus japonicus</name>
    <name type="common">Sea cucumber</name>
    <dbReference type="NCBI Taxonomy" id="307972"/>
    <lineage>
        <taxon>Eukaryota</taxon>
        <taxon>Metazoa</taxon>
        <taxon>Echinodermata</taxon>
        <taxon>Eleutherozoa</taxon>
        <taxon>Echinozoa</taxon>
        <taxon>Holothuroidea</taxon>
        <taxon>Aspidochirotacea</taxon>
        <taxon>Aspidochirotida</taxon>
        <taxon>Stichopodidae</taxon>
        <taxon>Apostichopus</taxon>
    </lineage>
</organism>
<gene>
    <name evidence="2" type="ORF">BSL78_05732</name>
</gene>
<dbReference type="GO" id="GO:0015035">
    <property type="term" value="F:protein-disulfide reductase activity"/>
    <property type="evidence" value="ECO:0007669"/>
    <property type="project" value="TreeGrafter"/>
</dbReference>
<reference evidence="2 3" key="1">
    <citation type="journal article" date="2017" name="PLoS Biol.">
        <title>The sea cucumber genome provides insights into morphological evolution and visceral regeneration.</title>
        <authorList>
            <person name="Zhang X."/>
            <person name="Sun L."/>
            <person name="Yuan J."/>
            <person name="Sun Y."/>
            <person name="Gao Y."/>
            <person name="Zhang L."/>
            <person name="Li S."/>
            <person name="Dai H."/>
            <person name="Hamel J.F."/>
            <person name="Liu C."/>
            <person name="Yu Y."/>
            <person name="Liu S."/>
            <person name="Lin W."/>
            <person name="Guo K."/>
            <person name="Jin S."/>
            <person name="Xu P."/>
            <person name="Storey K.B."/>
            <person name="Huan P."/>
            <person name="Zhang T."/>
            <person name="Zhou Y."/>
            <person name="Zhang J."/>
            <person name="Lin C."/>
            <person name="Li X."/>
            <person name="Xing L."/>
            <person name="Huo D."/>
            <person name="Sun M."/>
            <person name="Wang L."/>
            <person name="Mercier A."/>
            <person name="Li F."/>
            <person name="Yang H."/>
            <person name="Xiang J."/>
        </authorList>
    </citation>
    <scope>NUCLEOTIDE SEQUENCE [LARGE SCALE GENOMIC DNA]</scope>
    <source>
        <strain evidence="2">Shaxun</strain>
        <tissue evidence="2">Muscle</tissue>
    </source>
</reference>
<dbReference type="Pfam" id="PF00085">
    <property type="entry name" value="Thioredoxin"/>
    <property type="match status" value="1"/>
</dbReference>
<sequence>MFFFRFSENFSPILQCAVSKEQSRTTSLQLIMVVLVLFPEPAYTGPHNLTYFEGNTLEEELDTNPKTTLLVEFYANWSTECLAFAGIFAQLSVDYHHSRLNFGKVDAGRHPEVAKMFGVETSALCKQMPTVILFQNGKEVLRKPGKNSNGQTVNYNFTKENLIRDFDLNNLYEATKSKAQKRAEKEEEEQKKTR</sequence>
<dbReference type="PANTHER" id="PTHR45663">
    <property type="entry name" value="GEO12009P1"/>
    <property type="match status" value="1"/>
</dbReference>
<dbReference type="EMBL" id="MRZV01000145">
    <property type="protein sequence ID" value="PIK57343.1"/>
    <property type="molecule type" value="Genomic_DNA"/>
</dbReference>
<evidence type="ECO:0000259" key="1">
    <source>
        <dbReference type="PROSITE" id="PS51352"/>
    </source>
</evidence>
<evidence type="ECO:0000313" key="3">
    <source>
        <dbReference type="Proteomes" id="UP000230750"/>
    </source>
</evidence>
<dbReference type="STRING" id="307972.A0A2G8LAP3"/>
<dbReference type="OrthoDB" id="20229at2759"/>
<keyword evidence="3" id="KW-1185">Reference proteome</keyword>
<feature type="domain" description="Thioredoxin" evidence="1">
    <location>
        <begin position="34"/>
        <end position="163"/>
    </location>
</feature>
<comment type="caution">
    <text evidence="2">The sequence shown here is derived from an EMBL/GenBank/DDBJ whole genome shotgun (WGS) entry which is preliminary data.</text>
</comment>
<protein>
    <submittedName>
        <fullName evidence="2">Putative thioredoxin-related transmembrane protein 2</fullName>
    </submittedName>
</protein>
<evidence type="ECO:0000313" key="2">
    <source>
        <dbReference type="EMBL" id="PIK57343.1"/>
    </source>
</evidence>
<dbReference type="Gene3D" id="3.40.30.10">
    <property type="entry name" value="Glutaredoxin"/>
    <property type="match status" value="1"/>
</dbReference>
<dbReference type="PANTHER" id="PTHR45663:SF11">
    <property type="entry name" value="GEO12009P1"/>
    <property type="match status" value="1"/>
</dbReference>
<dbReference type="SUPFAM" id="SSF52833">
    <property type="entry name" value="Thioredoxin-like"/>
    <property type="match status" value="1"/>
</dbReference>
<keyword evidence="2" id="KW-0472">Membrane</keyword>
<name>A0A2G8LAP3_STIJA</name>
<dbReference type="AlphaFoldDB" id="A0A2G8LAP3"/>
<keyword evidence="2" id="KW-0812">Transmembrane</keyword>
<dbReference type="GO" id="GO:0005737">
    <property type="term" value="C:cytoplasm"/>
    <property type="evidence" value="ECO:0007669"/>
    <property type="project" value="TreeGrafter"/>
</dbReference>
<dbReference type="InterPro" id="IPR013766">
    <property type="entry name" value="Thioredoxin_domain"/>
</dbReference>